<keyword evidence="1" id="KW-0812">Transmembrane</keyword>
<evidence type="ECO:0000256" key="1">
    <source>
        <dbReference type="SAM" id="Phobius"/>
    </source>
</evidence>
<keyword evidence="1" id="KW-0472">Membrane</keyword>
<evidence type="ECO:0008006" key="3">
    <source>
        <dbReference type="Google" id="ProtNLM"/>
    </source>
</evidence>
<proteinExistence type="predicted"/>
<protein>
    <recommendedName>
        <fullName evidence="3">MFS transporter</fullName>
    </recommendedName>
</protein>
<sequence>MKKIFNFALYDFANSAFTTIIITFIFSTYFAKQIAPTPILGQSYWGWTIGITG</sequence>
<reference evidence="2" key="1">
    <citation type="submission" date="2018-05" db="EMBL/GenBank/DDBJ databases">
        <authorList>
            <person name="Lanie J.A."/>
            <person name="Ng W.-L."/>
            <person name="Kazmierczak K.M."/>
            <person name="Andrzejewski T.M."/>
            <person name="Davidsen T.M."/>
            <person name="Wayne K.J."/>
            <person name="Tettelin H."/>
            <person name="Glass J.I."/>
            <person name="Rusch D."/>
            <person name="Podicherti R."/>
            <person name="Tsui H.-C.T."/>
            <person name="Winkler M.E."/>
        </authorList>
    </citation>
    <scope>NUCLEOTIDE SEQUENCE</scope>
</reference>
<name>A0A382UEM0_9ZZZZ</name>
<feature type="non-terminal residue" evidence="2">
    <location>
        <position position="53"/>
    </location>
</feature>
<keyword evidence="1" id="KW-1133">Transmembrane helix</keyword>
<dbReference type="EMBL" id="UINC01143322">
    <property type="protein sequence ID" value="SVD32181.1"/>
    <property type="molecule type" value="Genomic_DNA"/>
</dbReference>
<evidence type="ECO:0000313" key="2">
    <source>
        <dbReference type="EMBL" id="SVD32181.1"/>
    </source>
</evidence>
<gene>
    <name evidence="2" type="ORF">METZ01_LOCUS385035</name>
</gene>
<feature type="transmembrane region" description="Helical" evidence="1">
    <location>
        <begin position="12"/>
        <end position="31"/>
    </location>
</feature>
<accession>A0A382UEM0</accession>
<organism evidence="2">
    <name type="scientific">marine metagenome</name>
    <dbReference type="NCBI Taxonomy" id="408172"/>
    <lineage>
        <taxon>unclassified sequences</taxon>
        <taxon>metagenomes</taxon>
        <taxon>ecological metagenomes</taxon>
    </lineage>
</organism>
<dbReference type="AlphaFoldDB" id="A0A382UEM0"/>